<dbReference type="PANTHER" id="PTHR43908:SF3">
    <property type="entry name" value="AT29763P-RELATED"/>
    <property type="match status" value="1"/>
</dbReference>
<dbReference type="Pfam" id="PF00226">
    <property type="entry name" value="DnaJ"/>
    <property type="match status" value="1"/>
</dbReference>
<dbReference type="Gene3D" id="1.10.287.110">
    <property type="entry name" value="DnaJ domain"/>
    <property type="match status" value="1"/>
</dbReference>
<dbReference type="VEuPathDB" id="TriTrypDB:TvY486_1006580"/>
<dbReference type="InterPro" id="IPR018253">
    <property type="entry name" value="DnaJ_domain_CS"/>
</dbReference>
<accession>G0U6V4</accession>
<organism evidence="3">
    <name type="scientific">Trypanosoma vivax (strain Y486)</name>
    <dbReference type="NCBI Taxonomy" id="1055687"/>
    <lineage>
        <taxon>Eukaryota</taxon>
        <taxon>Discoba</taxon>
        <taxon>Euglenozoa</taxon>
        <taxon>Kinetoplastea</taxon>
        <taxon>Metakinetoplastina</taxon>
        <taxon>Trypanosomatida</taxon>
        <taxon>Trypanosomatidae</taxon>
        <taxon>Trypanosoma</taxon>
        <taxon>Duttonella</taxon>
    </lineage>
</organism>
<reference evidence="3" key="1">
    <citation type="journal article" date="2012" name="Proc. Natl. Acad. Sci. U.S.A.">
        <title>Antigenic diversity is generated by distinct evolutionary mechanisms in African trypanosome species.</title>
        <authorList>
            <person name="Jackson A.P."/>
            <person name="Berry A."/>
            <person name="Aslett M."/>
            <person name="Allison H.C."/>
            <person name="Burton P."/>
            <person name="Vavrova-Anderson J."/>
            <person name="Brown R."/>
            <person name="Browne H."/>
            <person name="Corton N."/>
            <person name="Hauser H."/>
            <person name="Gamble J."/>
            <person name="Gilderthorp R."/>
            <person name="Marcello L."/>
            <person name="McQuillan J."/>
            <person name="Otto T.D."/>
            <person name="Quail M.A."/>
            <person name="Sanders M.J."/>
            <person name="van Tonder A."/>
            <person name="Ginger M.L."/>
            <person name="Field M.C."/>
            <person name="Barry J.D."/>
            <person name="Hertz-Fowler C."/>
            <person name="Berriman M."/>
        </authorList>
    </citation>
    <scope>NUCLEOTIDE SEQUENCE</scope>
    <source>
        <strain evidence="3">Y486</strain>
    </source>
</reference>
<dbReference type="GO" id="GO:0030544">
    <property type="term" value="F:Hsp70 protein binding"/>
    <property type="evidence" value="ECO:0007669"/>
    <property type="project" value="TreeGrafter"/>
</dbReference>
<dbReference type="EMBL" id="HE573026">
    <property type="protein sequence ID" value="CCC51610.1"/>
    <property type="molecule type" value="Genomic_DNA"/>
</dbReference>
<dbReference type="InterPro" id="IPR036869">
    <property type="entry name" value="J_dom_sf"/>
</dbReference>
<name>G0U6V4_TRYVY</name>
<gene>
    <name evidence="3" type="ORF">TVY486_1006580</name>
</gene>
<evidence type="ECO:0000259" key="2">
    <source>
        <dbReference type="PROSITE" id="PS50076"/>
    </source>
</evidence>
<dbReference type="InterPro" id="IPR001623">
    <property type="entry name" value="DnaJ_domain"/>
</dbReference>
<dbReference type="GO" id="GO:0071218">
    <property type="term" value="P:cellular response to misfolded protein"/>
    <property type="evidence" value="ECO:0007669"/>
    <property type="project" value="TreeGrafter"/>
</dbReference>
<dbReference type="PRINTS" id="PR00625">
    <property type="entry name" value="JDOMAIN"/>
</dbReference>
<dbReference type="PANTHER" id="PTHR43908">
    <property type="entry name" value="AT29763P-RELATED"/>
    <property type="match status" value="1"/>
</dbReference>
<dbReference type="CDD" id="cd06257">
    <property type="entry name" value="DnaJ"/>
    <property type="match status" value="1"/>
</dbReference>
<evidence type="ECO:0000313" key="3">
    <source>
        <dbReference type="EMBL" id="CCC51610.1"/>
    </source>
</evidence>
<proteinExistence type="predicted"/>
<dbReference type="GO" id="GO:0005789">
    <property type="term" value="C:endoplasmic reticulum membrane"/>
    <property type="evidence" value="ECO:0007669"/>
    <property type="project" value="TreeGrafter"/>
</dbReference>
<feature type="domain" description="J" evidence="2">
    <location>
        <begin position="19"/>
        <end position="83"/>
    </location>
</feature>
<dbReference type="SMART" id="SM00271">
    <property type="entry name" value="DnaJ"/>
    <property type="match status" value="1"/>
</dbReference>
<feature type="region of interest" description="Disordered" evidence="1">
    <location>
        <begin position="169"/>
        <end position="188"/>
    </location>
</feature>
<dbReference type="PROSITE" id="PS00636">
    <property type="entry name" value="DNAJ_1"/>
    <property type="match status" value="1"/>
</dbReference>
<dbReference type="InterPro" id="IPR051100">
    <property type="entry name" value="DnaJ_subfamily_B/C"/>
</dbReference>
<dbReference type="SUPFAM" id="SSF46565">
    <property type="entry name" value="Chaperone J-domain"/>
    <property type="match status" value="1"/>
</dbReference>
<dbReference type="FunFam" id="1.10.287.110:FF:000140">
    <property type="entry name" value="Chaperone protein DNAj"/>
    <property type="match status" value="1"/>
</dbReference>
<evidence type="ECO:0000256" key="1">
    <source>
        <dbReference type="SAM" id="MobiDB-lite"/>
    </source>
</evidence>
<dbReference type="PROSITE" id="PS50076">
    <property type="entry name" value="DNAJ_2"/>
    <property type="match status" value="1"/>
</dbReference>
<sequence>MDSMDGSAIVQHVISNRNNYYRILFLDRTASADQIKAAYKRMALRCHPDKNKHTGAGEAFKLVSTANSVLSDSTRRRIYDIQGAEAVQRHESGGGATARGGHQRYNQRHNDIFEELFARHTGANGAMPFVYEAEGNANTLLLAPLLIFLFMSLLLQSFLTDLTEIPSASARRGGRGVGTPDADSFSLIPDPARRHTVERMTSLNGARVKYYVHESWADKAARGYADVRSMEKEVLRKQLEFLARRCEADSLMYRARGRKGSPPICSDFEKLRRTAT</sequence>
<dbReference type="AlphaFoldDB" id="G0U6V4"/>
<protein>
    <submittedName>
        <fullName evidence="3">Putative chaperone protein DNAj</fullName>
    </submittedName>
</protein>